<dbReference type="Pfam" id="PF13742">
    <property type="entry name" value="tRNA_anti_2"/>
    <property type="match status" value="1"/>
</dbReference>
<dbReference type="EC" id="3.1.11.6" evidence="5"/>
<feature type="domain" description="Exonuclease VII large subunit C-terminal" evidence="7">
    <location>
        <begin position="144"/>
        <end position="458"/>
    </location>
</feature>
<keyword evidence="2 5" id="KW-0540">Nuclease</keyword>
<dbReference type="PANTHER" id="PTHR30008">
    <property type="entry name" value="EXODEOXYRIBONUCLEASE 7 LARGE SUBUNIT"/>
    <property type="match status" value="1"/>
</dbReference>
<comment type="subcellular location">
    <subcellularLocation>
        <location evidence="5 6">Cytoplasm</location>
    </subcellularLocation>
</comment>
<dbReference type="HAMAP" id="MF_00378">
    <property type="entry name" value="Exonuc_7_L"/>
    <property type="match status" value="1"/>
</dbReference>
<sequence>MKNVTFRILFFLNAEKETHLNPNTAQAITVSQLNHQVRSILEGSLQRVFLQGEISNLTQAYSGHWYFSLKDSKSQVRCAMFRSANSKVSFQPVNGMEILLRGRISVYEPRGEYQILVDAMQNAGDGALQAAFEALKLKLAAAGLFATSQKQALPQQPQRIGIISSAKGAAIHDILSVLKRRAPHLEVIIYPSLVQGTDAPLQLQQMLQLANQRQEVDVLLLTRGGGSSEDLHCFNDESLAYAIFNSTIPVISAVGHEVDVSISDFVADMRAPTPSAAAELVSQNAMEISQRLSAYQQNIKRLWQWRNQQFESRLHSLQQRLALVSPANQLQQQQQRLDSAQMALTAVFNTKQQFRQHRLEQAFSGLRGFRAEQTISLAHERLSRARLALEKAQAGVQSSAQNRLAQVCQQLEQLSPLAVLNRGYSMVQAEDGSIIRDSDSLYDGQKLRLDFAKGHASVQVLERSTKLHNTDSE</sequence>
<keyword evidence="3 5" id="KW-0378">Hydrolase</keyword>
<name>A0A420E7V6_9ALTE</name>
<dbReference type="InterPro" id="IPR025824">
    <property type="entry name" value="OB-fold_nuc-bd_dom"/>
</dbReference>
<dbReference type="GO" id="GO:0009318">
    <property type="term" value="C:exodeoxyribonuclease VII complex"/>
    <property type="evidence" value="ECO:0007669"/>
    <property type="project" value="UniProtKB-UniRule"/>
</dbReference>
<dbReference type="Pfam" id="PF02601">
    <property type="entry name" value="Exonuc_VII_L"/>
    <property type="match status" value="1"/>
</dbReference>
<dbReference type="Proteomes" id="UP000286482">
    <property type="component" value="Unassembled WGS sequence"/>
</dbReference>
<evidence type="ECO:0000259" key="8">
    <source>
        <dbReference type="Pfam" id="PF13742"/>
    </source>
</evidence>
<evidence type="ECO:0000256" key="6">
    <source>
        <dbReference type="RuleBase" id="RU004355"/>
    </source>
</evidence>
<evidence type="ECO:0000256" key="1">
    <source>
        <dbReference type="ARBA" id="ARBA00022490"/>
    </source>
</evidence>
<evidence type="ECO:0000313" key="9">
    <source>
        <dbReference type="EMBL" id="RKF15556.1"/>
    </source>
</evidence>
<dbReference type="InterPro" id="IPR003753">
    <property type="entry name" value="Exonuc_VII_L"/>
</dbReference>
<evidence type="ECO:0000256" key="3">
    <source>
        <dbReference type="ARBA" id="ARBA00022801"/>
    </source>
</evidence>
<dbReference type="GO" id="GO:0008855">
    <property type="term" value="F:exodeoxyribonuclease VII activity"/>
    <property type="evidence" value="ECO:0007669"/>
    <property type="project" value="UniProtKB-UniRule"/>
</dbReference>
<evidence type="ECO:0000313" key="10">
    <source>
        <dbReference type="Proteomes" id="UP000286482"/>
    </source>
</evidence>
<comment type="similarity">
    <text evidence="5 6">Belongs to the XseA family.</text>
</comment>
<dbReference type="GO" id="GO:0003676">
    <property type="term" value="F:nucleic acid binding"/>
    <property type="evidence" value="ECO:0007669"/>
    <property type="project" value="InterPro"/>
</dbReference>
<comment type="caution">
    <text evidence="9">The sequence shown here is derived from an EMBL/GenBank/DDBJ whole genome shotgun (WGS) entry which is preliminary data.</text>
</comment>
<dbReference type="CDD" id="cd04489">
    <property type="entry name" value="ExoVII_LU_OBF"/>
    <property type="match status" value="1"/>
</dbReference>
<dbReference type="PANTHER" id="PTHR30008:SF0">
    <property type="entry name" value="EXODEOXYRIBONUCLEASE 7 LARGE SUBUNIT"/>
    <property type="match status" value="1"/>
</dbReference>
<evidence type="ECO:0000256" key="2">
    <source>
        <dbReference type="ARBA" id="ARBA00022722"/>
    </source>
</evidence>
<keyword evidence="10" id="KW-1185">Reference proteome</keyword>
<dbReference type="AlphaFoldDB" id="A0A420E7V6"/>
<keyword evidence="1 5" id="KW-0963">Cytoplasm</keyword>
<dbReference type="InterPro" id="IPR020579">
    <property type="entry name" value="Exonuc_VII_lsu_C"/>
</dbReference>
<evidence type="ECO:0000259" key="7">
    <source>
        <dbReference type="Pfam" id="PF02601"/>
    </source>
</evidence>
<comment type="catalytic activity">
    <reaction evidence="5 6">
        <text>Exonucleolytic cleavage in either 5'- to 3'- or 3'- to 5'-direction to yield nucleoside 5'-phosphates.</text>
        <dbReference type="EC" id="3.1.11.6"/>
    </reaction>
</comment>
<comment type="subunit">
    <text evidence="5">Heterooligomer composed of large and small subunits.</text>
</comment>
<dbReference type="NCBIfam" id="TIGR00237">
    <property type="entry name" value="xseA"/>
    <property type="match status" value="1"/>
</dbReference>
<feature type="domain" description="OB-fold nucleic acid binding" evidence="8">
    <location>
        <begin position="28"/>
        <end position="121"/>
    </location>
</feature>
<reference evidence="9 10" key="1">
    <citation type="submission" date="2018-09" db="EMBL/GenBank/DDBJ databases">
        <authorList>
            <person name="Wang Z."/>
        </authorList>
    </citation>
    <scope>NUCLEOTIDE SEQUENCE [LARGE SCALE GENOMIC DNA]</scope>
    <source>
        <strain evidence="9 10">ALS 81</strain>
    </source>
</reference>
<protein>
    <recommendedName>
        <fullName evidence="5">Exodeoxyribonuclease 7 large subunit</fullName>
        <ecNumber evidence="5">3.1.11.6</ecNumber>
    </recommendedName>
    <alternativeName>
        <fullName evidence="5">Exodeoxyribonuclease VII large subunit</fullName>
        <shortName evidence="5">Exonuclease VII large subunit</shortName>
    </alternativeName>
</protein>
<dbReference type="GO" id="GO:0005737">
    <property type="term" value="C:cytoplasm"/>
    <property type="evidence" value="ECO:0007669"/>
    <property type="project" value="UniProtKB-SubCell"/>
</dbReference>
<evidence type="ECO:0000256" key="4">
    <source>
        <dbReference type="ARBA" id="ARBA00022839"/>
    </source>
</evidence>
<evidence type="ECO:0000256" key="5">
    <source>
        <dbReference type="HAMAP-Rule" id="MF_00378"/>
    </source>
</evidence>
<dbReference type="GO" id="GO:0006308">
    <property type="term" value="P:DNA catabolic process"/>
    <property type="evidence" value="ECO:0007669"/>
    <property type="project" value="UniProtKB-UniRule"/>
</dbReference>
<dbReference type="EMBL" id="RAQO01000008">
    <property type="protein sequence ID" value="RKF15556.1"/>
    <property type="molecule type" value="Genomic_DNA"/>
</dbReference>
<gene>
    <name evidence="5" type="primary">xseA</name>
    <name evidence="9" type="ORF">DBZ36_14300</name>
</gene>
<organism evidence="9 10">
    <name type="scientific">Alginatibacterium sediminis</name>
    <dbReference type="NCBI Taxonomy" id="2164068"/>
    <lineage>
        <taxon>Bacteria</taxon>
        <taxon>Pseudomonadati</taxon>
        <taxon>Pseudomonadota</taxon>
        <taxon>Gammaproteobacteria</taxon>
        <taxon>Alteromonadales</taxon>
        <taxon>Alteromonadaceae</taxon>
        <taxon>Alginatibacterium</taxon>
    </lineage>
</organism>
<proteinExistence type="inferred from homology"/>
<accession>A0A420E7V6</accession>
<keyword evidence="4 5" id="KW-0269">Exonuclease</keyword>
<comment type="function">
    <text evidence="5">Bidirectionally degrades single-stranded DNA into large acid-insoluble oligonucleotides, which are then degraded further into small acid-soluble oligonucleotides.</text>
</comment>